<feature type="compositionally biased region" description="Basic and acidic residues" evidence="5">
    <location>
        <begin position="444"/>
        <end position="459"/>
    </location>
</feature>
<feature type="compositionally biased region" description="Basic and acidic residues" evidence="5">
    <location>
        <begin position="508"/>
        <end position="518"/>
    </location>
</feature>
<feature type="region of interest" description="Disordered" evidence="5">
    <location>
        <begin position="94"/>
        <end position="117"/>
    </location>
</feature>
<dbReference type="GO" id="GO:0097539">
    <property type="term" value="C:ciliary transition fiber"/>
    <property type="evidence" value="ECO:0007669"/>
    <property type="project" value="TreeGrafter"/>
</dbReference>
<dbReference type="GO" id="GO:0034454">
    <property type="term" value="P:microtubule anchoring at centrosome"/>
    <property type="evidence" value="ECO:0007669"/>
    <property type="project" value="TreeGrafter"/>
</dbReference>
<dbReference type="PANTHER" id="PTHR18905:SF11">
    <property type="entry name" value="NINEIN"/>
    <property type="match status" value="1"/>
</dbReference>
<dbReference type="GO" id="GO:0051642">
    <property type="term" value="P:centrosome localization"/>
    <property type="evidence" value="ECO:0007669"/>
    <property type="project" value="TreeGrafter"/>
</dbReference>
<dbReference type="GO" id="GO:0097431">
    <property type="term" value="C:mitotic spindle pole"/>
    <property type="evidence" value="ECO:0007669"/>
    <property type="project" value="TreeGrafter"/>
</dbReference>
<evidence type="ECO:0000256" key="3">
    <source>
        <dbReference type="ARBA" id="ARBA00022553"/>
    </source>
</evidence>
<evidence type="ECO:0000256" key="4">
    <source>
        <dbReference type="ARBA" id="ARBA00023212"/>
    </source>
</evidence>
<sequence>ERKAVTQGLQSTCTELQQKVDLLRCEAEKLREENAVLKNEVTLLNEEGSASSLKLRELNGSREEMRQKIEAVRKEKVAVQKMVDNLKKQVADLKTRNQQLDSENTELSQRNSKNQADVQDLNQQLARVLEQKEREEGKCTLEEWEKERLLLKEELENSKMESSSMVSSLEMEVSKMKVQAHRLEQENHILKQELEKTKQLPRCPDVADLQNEVSSLTTKNEKLQKEKEALSEELNRCIDKVAQVSCLESAVGSLKQEQKSWEQQSQALKAQLSLSQDKVQSLNETLQSTNLQMSRLKSDLQVTQQEKETLKQEVMALHKQLQSTSEKNRVLEVAVPPSGLQDQRGPIHWDELEQPPEQEQRLLRQDNERLQREVQSTKTDLAHSREKIRQLESTILSLKHQKHQSQSGIVKAIEQEKLSLKRECEQLQKELSSANRKISQMNSLERELESSSENEGLRKKQVKLDDQLMEMLQSGGMRSQSSQQQGCATVPREQFLQLHQQLLQAERRSQRLQEELESRPSGTNMQQEGHEQLLKMMEERMMDVEQKLRLVKRLLQDKVNQLKEQLSKNTRADAMVKDLYVENAQLLKALEATEQRQRTAERRNYLLEEKIANLNRIVKNLASPSFSPAPEIRS</sequence>
<dbReference type="Gene3D" id="1.10.287.1490">
    <property type="match status" value="2"/>
</dbReference>
<name>A0A7L1S3L3_9PASS</name>
<comment type="subcellular location">
    <subcellularLocation>
        <location evidence="1">Cytoplasm</location>
        <location evidence="1">Cytoskeleton</location>
        <location evidence="1">Microtubule organizing center</location>
        <location evidence="1">Centrosome</location>
    </subcellularLocation>
</comment>
<gene>
    <name evidence="6" type="primary">Nin</name>
    <name evidence="6" type="ORF">LOCOCH_R02017</name>
</gene>
<feature type="compositionally biased region" description="Polar residues" evidence="5">
    <location>
        <begin position="96"/>
        <end position="117"/>
    </location>
</feature>
<feature type="region of interest" description="Disordered" evidence="5">
    <location>
        <begin position="508"/>
        <end position="527"/>
    </location>
</feature>
<dbReference type="EMBL" id="VXBM01000687">
    <property type="protein sequence ID" value="NXO41238.1"/>
    <property type="molecule type" value="Genomic_DNA"/>
</dbReference>
<dbReference type="OrthoDB" id="5799458at2759"/>
<dbReference type="AlphaFoldDB" id="A0A7L1S3L3"/>
<protein>
    <submittedName>
        <fullName evidence="6">NIN protein</fullName>
    </submittedName>
</protein>
<dbReference type="PANTHER" id="PTHR18905">
    <property type="entry name" value="NINEIN"/>
    <property type="match status" value="1"/>
</dbReference>
<feature type="region of interest" description="Disordered" evidence="5">
    <location>
        <begin position="433"/>
        <end position="459"/>
    </location>
</feature>
<keyword evidence="2" id="KW-0963">Cytoplasm</keyword>
<evidence type="ECO:0000256" key="1">
    <source>
        <dbReference type="ARBA" id="ARBA00004300"/>
    </source>
</evidence>
<organism evidence="6 7">
    <name type="scientific">Helopsaltes ochotensis</name>
    <name type="common">Middendorff's grasshopper-warbler</name>
    <dbReference type="NCBI Taxonomy" id="3150915"/>
    <lineage>
        <taxon>Eukaryota</taxon>
        <taxon>Metazoa</taxon>
        <taxon>Chordata</taxon>
        <taxon>Craniata</taxon>
        <taxon>Vertebrata</taxon>
        <taxon>Euteleostomi</taxon>
        <taxon>Archelosauria</taxon>
        <taxon>Archosauria</taxon>
        <taxon>Dinosauria</taxon>
        <taxon>Saurischia</taxon>
        <taxon>Theropoda</taxon>
        <taxon>Coelurosauria</taxon>
        <taxon>Aves</taxon>
        <taxon>Neognathae</taxon>
        <taxon>Neoaves</taxon>
        <taxon>Telluraves</taxon>
        <taxon>Australaves</taxon>
        <taxon>Passeriformes</taxon>
        <taxon>Sylvioidea</taxon>
        <taxon>Locustellidae</taxon>
        <taxon>Helopsaltes</taxon>
    </lineage>
</organism>
<dbReference type="GO" id="GO:0090222">
    <property type="term" value="P:centrosome-templated microtubule nucleation"/>
    <property type="evidence" value="ECO:0007669"/>
    <property type="project" value="TreeGrafter"/>
</dbReference>
<reference evidence="7" key="1">
    <citation type="submission" date="2019-09" db="EMBL/GenBank/DDBJ databases">
        <title>Bird 10,000 Genomes (B10K) Project - Family phase.</title>
        <authorList>
            <person name="Zhang G."/>
        </authorList>
    </citation>
    <scope>NUCLEOTIDE SEQUENCE [LARGE SCALE GENOMIC DNA]</scope>
</reference>
<evidence type="ECO:0000313" key="7">
    <source>
        <dbReference type="Proteomes" id="UP000572057"/>
    </source>
</evidence>
<dbReference type="Proteomes" id="UP000572057">
    <property type="component" value="Unassembled WGS sequence"/>
</dbReference>
<comment type="caution">
    <text evidence="6">The sequence shown here is derived from an EMBL/GenBank/DDBJ whole genome shotgun (WGS) entry which is preliminary data.</text>
</comment>
<evidence type="ECO:0000256" key="2">
    <source>
        <dbReference type="ARBA" id="ARBA00022490"/>
    </source>
</evidence>
<evidence type="ECO:0000256" key="5">
    <source>
        <dbReference type="SAM" id="MobiDB-lite"/>
    </source>
</evidence>
<keyword evidence="7" id="KW-1185">Reference proteome</keyword>
<feature type="non-terminal residue" evidence="6">
    <location>
        <position position="1"/>
    </location>
</feature>
<dbReference type="GO" id="GO:0000242">
    <property type="term" value="C:pericentriolar material"/>
    <property type="evidence" value="ECO:0007669"/>
    <property type="project" value="TreeGrafter"/>
</dbReference>
<evidence type="ECO:0000313" key="6">
    <source>
        <dbReference type="EMBL" id="NXO41238.1"/>
    </source>
</evidence>
<accession>A0A7L1S3L3</accession>
<feature type="non-terminal residue" evidence="6">
    <location>
        <position position="634"/>
    </location>
</feature>
<proteinExistence type="predicted"/>
<keyword evidence="4" id="KW-0206">Cytoskeleton</keyword>
<keyword evidence="3" id="KW-0597">Phosphoprotein</keyword>
<dbReference type="GO" id="GO:0005814">
    <property type="term" value="C:centriole"/>
    <property type="evidence" value="ECO:0007669"/>
    <property type="project" value="TreeGrafter"/>
</dbReference>